<gene>
    <name evidence="4" type="ORF">Nans01_22140</name>
</gene>
<comment type="caution">
    <text evidence="4">The sequence shown here is derived from an EMBL/GenBank/DDBJ whole genome shotgun (WGS) entry which is preliminary data.</text>
</comment>
<proteinExistence type="predicted"/>
<keyword evidence="5" id="KW-1185">Reference proteome</keyword>
<accession>A0A9W6P6C3</accession>
<evidence type="ECO:0000256" key="2">
    <source>
        <dbReference type="SAM" id="Phobius"/>
    </source>
</evidence>
<dbReference type="Proteomes" id="UP001165092">
    <property type="component" value="Unassembled WGS sequence"/>
</dbReference>
<feature type="transmembrane region" description="Helical" evidence="2">
    <location>
        <begin position="12"/>
        <end position="34"/>
    </location>
</feature>
<organism evidence="4 5">
    <name type="scientific">Nocardiopsis ansamitocini</name>
    <dbReference type="NCBI Taxonomy" id="1670832"/>
    <lineage>
        <taxon>Bacteria</taxon>
        <taxon>Bacillati</taxon>
        <taxon>Actinomycetota</taxon>
        <taxon>Actinomycetes</taxon>
        <taxon>Streptosporangiales</taxon>
        <taxon>Nocardiopsidaceae</taxon>
        <taxon>Nocardiopsis</taxon>
    </lineage>
</organism>
<feature type="region of interest" description="Disordered" evidence="1">
    <location>
        <begin position="40"/>
        <end position="67"/>
    </location>
</feature>
<dbReference type="InterPro" id="IPR025235">
    <property type="entry name" value="DUF4178"/>
</dbReference>
<feature type="domain" description="DUF4178" evidence="3">
    <location>
        <begin position="70"/>
        <end position="203"/>
    </location>
</feature>
<evidence type="ECO:0000313" key="4">
    <source>
        <dbReference type="EMBL" id="GLU47863.1"/>
    </source>
</evidence>
<name>A0A9W6P6C3_9ACTN</name>
<sequence length="212" mass="22956">MLKGQGKRENLVIELVVVALIVGVVVGVVVYLLGRSKKATVPAPATPQPKAPADPFAEVGGTEGDPRSLKAGDMVDFGVERSWIRGSLRLSEGGSVWSEHFLEVEGGRRWLSVEEDPDVQLVMWTGRPDLDLVPGPKRLEVDGVQYGLSERGTASYRSEGTTGLRERGGMDYADYKSRDGHHLSFERFDHGSWEASLGTSVAPGSFTIYPGS</sequence>
<reference evidence="4" key="1">
    <citation type="submission" date="2023-02" db="EMBL/GenBank/DDBJ databases">
        <title>Nocardiopsis ansamitocini NBRC 112285.</title>
        <authorList>
            <person name="Ichikawa N."/>
            <person name="Sato H."/>
            <person name="Tonouchi N."/>
        </authorList>
    </citation>
    <scope>NUCLEOTIDE SEQUENCE</scope>
    <source>
        <strain evidence="4">NBRC 112285</strain>
    </source>
</reference>
<protein>
    <recommendedName>
        <fullName evidence="3">DUF4178 domain-containing protein</fullName>
    </recommendedName>
</protein>
<dbReference type="EMBL" id="BSQG01000003">
    <property type="protein sequence ID" value="GLU47863.1"/>
    <property type="molecule type" value="Genomic_DNA"/>
</dbReference>
<evidence type="ECO:0000259" key="3">
    <source>
        <dbReference type="Pfam" id="PF13785"/>
    </source>
</evidence>
<keyword evidence="2" id="KW-1133">Transmembrane helix</keyword>
<evidence type="ECO:0000256" key="1">
    <source>
        <dbReference type="SAM" id="MobiDB-lite"/>
    </source>
</evidence>
<keyword evidence="2" id="KW-0812">Transmembrane</keyword>
<evidence type="ECO:0000313" key="5">
    <source>
        <dbReference type="Proteomes" id="UP001165092"/>
    </source>
</evidence>
<dbReference type="AlphaFoldDB" id="A0A9W6P6C3"/>
<keyword evidence="2" id="KW-0472">Membrane</keyword>
<dbReference type="Pfam" id="PF13785">
    <property type="entry name" value="DUF4178"/>
    <property type="match status" value="1"/>
</dbReference>